<evidence type="ECO:0000256" key="6">
    <source>
        <dbReference type="ARBA" id="ARBA00022989"/>
    </source>
</evidence>
<comment type="caution">
    <text evidence="14">The sequence shown here is derived from an EMBL/GenBank/DDBJ whole genome shotgun (WGS) entry which is preliminary data.</text>
</comment>
<dbReference type="GO" id="GO:0005886">
    <property type="term" value="C:plasma membrane"/>
    <property type="evidence" value="ECO:0007669"/>
    <property type="project" value="UniProtKB-SubCell"/>
</dbReference>
<comment type="pathway">
    <text evidence="9">Carotenoid biosynthesis; staphyloxanthin biosynthesis; staphyloxanthin from farnesyl diphosphate: step 5/5.</text>
</comment>
<evidence type="ECO:0000256" key="5">
    <source>
        <dbReference type="ARBA" id="ARBA00022729"/>
    </source>
</evidence>
<feature type="transmembrane region" description="Helical" evidence="13">
    <location>
        <begin position="21"/>
        <end position="40"/>
    </location>
</feature>
<comment type="similarity">
    <text evidence="10">Belongs to the acyltransferase CrtO family.</text>
</comment>
<dbReference type="RefSeq" id="WP_235569092.1">
    <property type="nucleotide sequence ID" value="NZ_CP169254.1"/>
</dbReference>
<dbReference type="EMBL" id="JACJHT010000001">
    <property type="protein sequence ID" value="MBA9038647.1"/>
    <property type="molecule type" value="Genomic_DNA"/>
</dbReference>
<dbReference type="UniPathway" id="UPA00029">
    <property type="reaction ID" value="UER00560"/>
</dbReference>
<keyword evidence="8 14" id="KW-0012">Acyltransferase</keyword>
<evidence type="ECO:0000256" key="12">
    <source>
        <dbReference type="ARBA" id="ARBA00025324"/>
    </source>
</evidence>
<protein>
    <recommendedName>
        <fullName evidence="11">Glycosyl-4,4'-diaponeurosporenoate acyltransferase</fullName>
    </recommendedName>
</protein>
<keyword evidence="3 14" id="KW-0808">Transferase</keyword>
<keyword evidence="2" id="KW-1003">Cell membrane</keyword>
<evidence type="ECO:0000256" key="8">
    <source>
        <dbReference type="ARBA" id="ARBA00023315"/>
    </source>
</evidence>
<evidence type="ECO:0000256" key="4">
    <source>
        <dbReference type="ARBA" id="ARBA00022692"/>
    </source>
</evidence>
<keyword evidence="7 13" id="KW-0472">Membrane</keyword>
<sequence length="172" mass="20826">MERTQHIYRRRKKEESDKMTGAQLLINIMAWFVIHMFIAYRCTKISPFYLKKDLALFKVQSWETVGIYKKFGVHRWKPWLPDGGKLFKRGFYKKKWESRTKEYAQLFLIETNRAELTHWISILPSILFFIWNSPSIGVWMVIYAIVANVPFILVQRYNRIRIHQVVLKLKRN</sequence>
<keyword evidence="4 13" id="KW-0812">Transmembrane</keyword>
<evidence type="ECO:0000256" key="1">
    <source>
        <dbReference type="ARBA" id="ARBA00004162"/>
    </source>
</evidence>
<gene>
    <name evidence="14" type="ORF">HNP21_001736</name>
</gene>
<evidence type="ECO:0000256" key="7">
    <source>
        <dbReference type="ARBA" id="ARBA00023136"/>
    </source>
</evidence>
<comment type="subcellular location">
    <subcellularLocation>
        <location evidence="1">Cell membrane</location>
        <topology evidence="1">Single-pass membrane protein</topology>
    </subcellularLocation>
</comment>
<evidence type="ECO:0000313" key="15">
    <source>
        <dbReference type="Proteomes" id="UP000543174"/>
    </source>
</evidence>
<feature type="transmembrane region" description="Helical" evidence="13">
    <location>
        <begin position="136"/>
        <end position="154"/>
    </location>
</feature>
<comment type="function">
    <text evidence="12">Catalyzes the acylation of glycosyl-4,4'-diaponeurosporenoate, i.e. the esterification of glucose at the C6'' position with the carboxyl group of the C(15) fatty acid 12-methyltetradecanoic acid, to yield staphyloxanthin. This is the last step in the biosynthesis of this orange pigment, present in most staphylococci strains.</text>
</comment>
<evidence type="ECO:0000256" key="2">
    <source>
        <dbReference type="ARBA" id="ARBA00022475"/>
    </source>
</evidence>
<reference evidence="14" key="1">
    <citation type="submission" date="2020-08" db="EMBL/GenBank/DDBJ databases">
        <title>Functional genomics of gut bacteria from endangered species of beetles.</title>
        <authorList>
            <person name="Carlos-Shanley C."/>
        </authorList>
    </citation>
    <scope>NUCLEOTIDE SEQUENCE [LARGE SCALE GENOMIC DNA]</scope>
    <source>
        <strain evidence="14">S00060</strain>
    </source>
</reference>
<evidence type="ECO:0000256" key="9">
    <source>
        <dbReference type="ARBA" id="ARBA00023588"/>
    </source>
</evidence>
<keyword evidence="6 13" id="KW-1133">Transmembrane helix</keyword>
<dbReference type="GO" id="GO:0016746">
    <property type="term" value="F:acyltransferase activity"/>
    <property type="evidence" value="ECO:0007669"/>
    <property type="project" value="UniProtKB-KW"/>
</dbReference>
<evidence type="ECO:0000256" key="13">
    <source>
        <dbReference type="SAM" id="Phobius"/>
    </source>
</evidence>
<dbReference type="Pfam" id="PF18927">
    <property type="entry name" value="CrtO"/>
    <property type="match status" value="1"/>
</dbReference>
<evidence type="ECO:0000313" key="14">
    <source>
        <dbReference type="EMBL" id="MBA9038647.1"/>
    </source>
</evidence>
<evidence type="ECO:0000256" key="11">
    <source>
        <dbReference type="ARBA" id="ARBA00023667"/>
    </source>
</evidence>
<evidence type="ECO:0000256" key="3">
    <source>
        <dbReference type="ARBA" id="ARBA00022679"/>
    </source>
</evidence>
<proteinExistence type="inferred from homology"/>
<keyword evidence="5" id="KW-0732">Signal</keyword>
<evidence type="ECO:0000256" key="10">
    <source>
        <dbReference type="ARBA" id="ARBA00023603"/>
    </source>
</evidence>
<accession>A0A7W3N933</accession>
<dbReference type="AlphaFoldDB" id="A0A7W3N933"/>
<name>A0A7W3N933_PRIAR</name>
<organism evidence="14 15">
    <name type="scientific">Priestia aryabhattai</name>
    <name type="common">Bacillus aryabhattai</name>
    <dbReference type="NCBI Taxonomy" id="412384"/>
    <lineage>
        <taxon>Bacteria</taxon>
        <taxon>Bacillati</taxon>
        <taxon>Bacillota</taxon>
        <taxon>Bacilli</taxon>
        <taxon>Bacillales</taxon>
        <taxon>Bacillaceae</taxon>
        <taxon>Priestia</taxon>
    </lineage>
</organism>
<dbReference type="InterPro" id="IPR044021">
    <property type="entry name" value="CrtO"/>
</dbReference>
<dbReference type="Proteomes" id="UP000543174">
    <property type="component" value="Unassembled WGS sequence"/>
</dbReference>
<keyword evidence="15" id="KW-1185">Reference proteome</keyword>